<dbReference type="AlphaFoldDB" id="A0A7U6GF54"/>
<feature type="transmembrane region" description="Helical" evidence="1">
    <location>
        <begin position="209"/>
        <end position="235"/>
    </location>
</feature>
<keyword evidence="1" id="KW-0812">Transmembrane</keyword>
<keyword evidence="1" id="KW-1133">Transmembrane helix</keyword>
<feature type="transmembrane region" description="Helical" evidence="1">
    <location>
        <begin position="47"/>
        <end position="69"/>
    </location>
</feature>
<dbReference type="RefSeq" id="WP_014453589.1">
    <property type="nucleotide sequence ID" value="NC_017096.1"/>
</dbReference>
<reference evidence="2 3" key="1">
    <citation type="submission" date="2011-01" db="EMBL/GenBank/DDBJ databases">
        <title>Whole genome sequence of Caldisericum exile AZM16c01.</title>
        <authorList>
            <person name="Narita-Yamada S."/>
            <person name="Kawakoshi A."/>
            <person name="Nakamura S."/>
            <person name="Sasagawa M."/>
            <person name="Fukada J."/>
            <person name="Sekine M."/>
            <person name="Kato Y."/>
            <person name="Fukai R."/>
            <person name="Sasaki K."/>
            <person name="Hanamaki A."/>
            <person name="Narita H."/>
            <person name="Konno Y."/>
            <person name="Mori K."/>
            <person name="Yamazaki S."/>
            <person name="Suzuki K."/>
            <person name="Fujita N."/>
        </authorList>
    </citation>
    <scope>NUCLEOTIDE SEQUENCE [LARGE SCALE GENOMIC DNA]</scope>
    <source>
        <strain evidence="3">DSM 21853 / NBRC 104410 / AZM16c01</strain>
    </source>
</reference>
<dbReference type="Pfam" id="PF07758">
    <property type="entry name" value="DUF1614"/>
    <property type="match status" value="1"/>
</dbReference>
<name>A0A7U6GF54_CALEA</name>
<dbReference type="EMBL" id="AP012051">
    <property type="protein sequence ID" value="BAL81192.1"/>
    <property type="molecule type" value="Genomic_DNA"/>
</dbReference>
<feature type="transmembrane region" description="Helical" evidence="1">
    <location>
        <begin position="103"/>
        <end position="125"/>
    </location>
</feature>
<dbReference type="InterPro" id="IPR011672">
    <property type="entry name" value="DUF1614"/>
</dbReference>
<keyword evidence="1" id="KW-0472">Membrane</keyword>
<feature type="transmembrane region" description="Helical" evidence="1">
    <location>
        <begin position="6"/>
        <end position="35"/>
    </location>
</feature>
<evidence type="ECO:0000313" key="2">
    <source>
        <dbReference type="EMBL" id="BAL81192.1"/>
    </source>
</evidence>
<gene>
    <name evidence="2" type="ordered locus">CSE_10660</name>
</gene>
<organism evidence="2 3">
    <name type="scientific">Caldisericum exile (strain DSM 21853 / NBRC 104410 / AZM16c01)</name>
    <dbReference type="NCBI Taxonomy" id="511051"/>
    <lineage>
        <taxon>Bacteria</taxon>
        <taxon>Pseudomonadati</taxon>
        <taxon>Caldisericota/Cryosericota group</taxon>
        <taxon>Caldisericota</taxon>
        <taxon>Caldisericia</taxon>
        <taxon>Caldisericales</taxon>
        <taxon>Caldisericaceae</taxon>
        <taxon>Caldisericum</taxon>
    </lineage>
</organism>
<proteinExistence type="predicted"/>
<feature type="transmembrane region" description="Helical" evidence="1">
    <location>
        <begin position="184"/>
        <end position="203"/>
    </location>
</feature>
<protein>
    <submittedName>
        <fullName evidence="2">Hypothetical membrane protein</fullName>
    </submittedName>
</protein>
<evidence type="ECO:0000256" key="1">
    <source>
        <dbReference type="SAM" id="Phobius"/>
    </source>
</evidence>
<feature type="transmembrane region" description="Helical" evidence="1">
    <location>
        <begin position="157"/>
        <end position="177"/>
    </location>
</feature>
<keyword evidence="3" id="KW-1185">Reference proteome</keyword>
<dbReference type="Proteomes" id="UP000004793">
    <property type="component" value="Chromosome"/>
</dbReference>
<feature type="transmembrane region" description="Helical" evidence="1">
    <location>
        <begin position="132"/>
        <end position="151"/>
    </location>
</feature>
<sequence length="236" mass="25546">MNNKNYIYFPFEFTMLIVLFVLFLLIYPVFFFLFAGGIVEAFSRLGFSPITGTLVFLLSLFGSAINIPITKITTQNPIVQERVVYFYGIPYKIPFVTEQTTVVAINFGGAIIPIFISIYEFLRILSAGRLDIALLTIIGIVIISIVVHSFAKPVKGVGIAVPFFIPPIITAIVALILSRQYAPIIAYVSGTLGTLIGADILNLNNVSELGAPVVSIGGAGTFDGIFLTGILSTLLV</sequence>
<dbReference type="KEGG" id="cex:CSE_10660"/>
<evidence type="ECO:0000313" key="3">
    <source>
        <dbReference type="Proteomes" id="UP000004793"/>
    </source>
</evidence>
<accession>A0A7U6GF54</accession>